<protein>
    <recommendedName>
        <fullName evidence="1">F-box domain-containing protein</fullName>
    </recommendedName>
</protein>
<keyword evidence="3" id="KW-1185">Reference proteome</keyword>
<organism evidence="2 3">
    <name type="scientific">Echinococcus granulosus</name>
    <name type="common">Hydatid tapeworm</name>
    <dbReference type="NCBI Taxonomy" id="6210"/>
    <lineage>
        <taxon>Eukaryota</taxon>
        <taxon>Metazoa</taxon>
        <taxon>Spiralia</taxon>
        <taxon>Lophotrochozoa</taxon>
        <taxon>Platyhelminthes</taxon>
        <taxon>Cestoda</taxon>
        <taxon>Eucestoda</taxon>
        <taxon>Cyclophyllidea</taxon>
        <taxon>Taeniidae</taxon>
        <taxon>Echinococcus</taxon>
        <taxon>Echinococcus granulosus group</taxon>
    </lineage>
</organism>
<accession>W6U320</accession>
<dbReference type="PROSITE" id="PS50181">
    <property type="entry name" value="FBOX"/>
    <property type="match status" value="1"/>
</dbReference>
<dbReference type="OMA" id="ANWRIWC"/>
<comment type="caution">
    <text evidence="2">The sequence shown here is derived from an EMBL/GenBank/DDBJ whole genome shotgun (WGS) entry which is preliminary data.</text>
</comment>
<dbReference type="Proteomes" id="UP000019149">
    <property type="component" value="Unassembled WGS sequence"/>
</dbReference>
<dbReference type="RefSeq" id="XP_024346706.1">
    <property type="nucleotide sequence ID" value="XM_024498865.1"/>
</dbReference>
<name>W6U320_ECHGR</name>
<dbReference type="EMBL" id="APAU02000157">
    <property type="protein sequence ID" value="EUB55510.1"/>
    <property type="molecule type" value="Genomic_DNA"/>
</dbReference>
<sequence length="435" mass="48997">MTDGRTLHPTSSNLPPLADVELQKHEITTIASSGLGFGTVAILLSTPGVPSNYDAVLHSKRLGCLHPFKLDSSTTDINLELESFLKKPHDDPFSIGLLHIRALILQVLSSIVVPHRSFSTSCGMEERSRRSRIEKGISEIPMELGLKICKHLNATDLVNLCEAVPRWKWVLNTSPFSHVVCESIEDWKWLDRHLCQLLFGGDAEIAWTNATLATVYRNQQDAIFQRLSRTEFPEHTQRPVSCLFLTSTSDVSRLRDDVKQYHCNLQVVNTGPPTRILFDVVSDATHFKHDWNGFSHVSGESCLQKLQDITGSGTEVGKRRRLTDYDCVILDVDYGDTIQLHADMDDLLSGMTPRQTLITTGSLLHIKGLVSNLDCMEEMFWSLGGLEFSLLSQISANWRIWCNQHQNHFAIDFVEVMRWACLDVFSRQGGKTLHC</sequence>
<dbReference type="AlphaFoldDB" id="W6U320"/>
<dbReference type="OrthoDB" id="6243570at2759"/>
<reference evidence="2 3" key="1">
    <citation type="journal article" date="2013" name="Nat. Genet.">
        <title>The genome of the hydatid tapeworm Echinococcus granulosus.</title>
        <authorList>
            <person name="Zheng H."/>
            <person name="Zhang W."/>
            <person name="Zhang L."/>
            <person name="Zhang Z."/>
            <person name="Li J."/>
            <person name="Lu G."/>
            <person name="Zhu Y."/>
            <person name="Wang Y."/>
            <person name="Huang Y."/>
            <person name="Liu J."/>
            <person name="Kang H."/>
            <person name="Chen J."/>
            <person name="Wang L."/>
            <person name="Chen A."/>
            <person name="Yu S."/>
            <person name="Gao Z."/>
            <person name="Jin L."/>
            <person name="Gu W."/>
            <person name="Wang Z."/>
            <person name="Zhao L."/>
            <person name="Shi B."/>
            <person name="Wen H."/>
            <person name="Lin R."/>
            <person name="Jones M.K."/>
            <person name="Brejova B."/>
            <person name="Vinar T."/>
            <person name="Zhao G."/>
            <person name="McManus D.P."/>
            <person name="Chen Z."/>
            <person name="Zhou Y."/>
            <person name="Wang S."/>
        </authorList>
    </citation>
    <scope>NUCLEOTIDE SEQUENCE [LARGE SCALE GENOMIC DNA]</scope>
</reference>
<evidence type="ECO:0000313" key="2">
    <source>
        <dbReference type="EMBL" id="EUB55510.1"/>
    </source>
</evidence>
<proteinExistence type="predicted"/>
<dbReference type="CTD" id="36345331"/>
<dbReference type="SUPFAM" id="SSF81383">
    <property type="entry name" value="F-box domain"/>
    <property type="match status" value="1"/>
</dbReference>
<dbReference type="GeneID" id="36345331"/>
<evidence type="ECO:0000313" key="3">
    <source>
        <dbReference type="Proteomes" id="UP000019149"/>
    </source>
</evidence>
<feature type="domain" description="F-box" evidence="1">
    <location>
        <begin position="134"/>
        <end position="179"/>
    </location>
</feature>
<dbReference type="KEGG" id="egl:EGR_09616"/>
<dbReference type="InterPro" id="IPR036047">
    <property type="entry name" value="F-box-like_dom_sf"/>
</dbReference>
<gene>
    <name evidence="2" type="ORF">EGR_09616</name>
</gene>
<dbReference type="InterPro" id="IPR001810">
    <property type="entry name" value="F-box_dom"/>
</dbReference>
<evidence type="ECO:0000259" key="1">
    <source>
        <dbReference type="PROSITE" id="PS50181"/>
    </source>
</evidence>